<keyword evidence="1" id="KW-1133">Transmembrane helix</keyword>
<dbReference type="OrthoDB" id="5394254at2759"/>
<evidence type="ECO:0000313" key="3">
    <source>
        <dbReference type="Proteomes" id="UP000799302"/>
    </source>
</evidence>
<accession>A0A6A6U821</accession>
<dbReference type="EMBL" id="MU004236">
    <property type="protein sequence ID" value="KAF2668419.1"/>
    <property type="molecule type" value="Genomic_DNA"/>
</dbReference>
<keyword evidence="1" id="KW-0812">Transmembrane</keyword>
<organism evidence="2 3">
    <name type="scientific">Microthyrium microscopicum</name>
    <dbReference type="NCBI Taxonomy" id="703497"/>
    <lineage>
        <taxon>Eukaryota</taxon>
        <taxon>Fungi</taxon>
        <taxon>Dikarya</taxon>
        <taxon>Ascomycota</taxon>
        <taxon>Pezizomycotina</taxon>
        <taxon>Dothideomycetes</taxon>
        <taxon>Dothideomycetes incertae sedis</taxon>
        <taxon>Microthyriales</taxon>
        <taxon>Microthyriaceae</taxon>
        <taxon>Microthyrium</taxon>
    </lineage>
</organism>
<protein>
    <submittedName>
        <fullName evidence="2">Uncharacterized protein</fullName>
    </submittedName>
</protein>
<gene>
    <name evidence="2" type="ORF">BT63DRAFT_425739</name>
</gene>
<feature type="transmembrane region" description="Helical" evidence="1">
    <location>
        <begin position="121"/>
        <end position="140"/>
    </location>
</feature>
<reference evidence="2" key="1">
    <citation type="journal article" date="2020" name="Stud. Mycol.">
        <title>101 Dothideomycetes genomes: a test case for predicting lifestyles and emergence of pathogens.</title>
        <authorList>
            <person name="Haridas S."/>
            <person name="Albert R."/>
            <person name="Binder M."/>
            <person name="Bloem J."/>
            <person name="Labutti K."/>
            <person name="Salamov A."/>
            <person name="Andreopoulos B."/>
            <person name="Baker S."/>
            <person name="Barry K."/>
            <person name="Bills G."/>
            <person name="Bluhm B."/>
            <person name="Cannon C."/>
            <person name="Castanera R."/>
            <person name="Culley D."/>
            <person name="Daum C."/>
            <person name="Ezra D."/>
            <person name="Gonzalez J."/>
            <person name="Henrissat B."/>
            <person name="Kuo A."/>
            <person name="Liang C."/>
            <person name="Lipzen A."/>
            <person name="Lutzoni F."/>
            <person name="Magnuson J."/>
            <person name="Mondo S."/>
            <person name="Nolan M."/>
            <person name="Ohm R."/>
            <person name="Pangilinan J."/>
            <person name="Park H.-J."/>
            <person name="Ramirez L."/>
            <person name="Alfaro M."/>
            <person name="Sun H."/>
            <person name="Tritt A."/>
            <person name="Yoshinaga Y."/>
            <person name="Zwiers L.-H."/>
            <person name="Turgeon B."/>
            <person name="Goodwin S."/>
            <person name="Spatafora J."/>
            <person name="Crous P."/>
            <person name="Grigoriev I."/>
        </authorList>
    </citation>
    <scope>NUCLEOTIDE SEQUENCE</scope>
    <source>
        <strain evidence="2">CBS 115976</strain>
    </source>
</reference>
<feature type="transmembrane region" description="Helical" evidence="1">
    <location>
        <begin position="146"/>
        <end position="166"/>
    </location>
</feature>
<feature type="transmembrane region" description="Helical" evidence="1">
    <location>
        <begin position="310"/>
        <end position="333"/>
    </location>
</feature>
<sequence length="367" mass="39679">MPPRRARISEPAVSAEPATAKIAAPKRASAKALHDVTTDKYSEAVVPSQIKDLSKTWRWALLPVVSMAISALLYTLADPFVDRQLPAVSSEPELWRELAPLGEKFVLLWTLWGLKLDATNAFTVTTLIRIPFYFLLYLFYNISLPTVIFSTTIDATSVAIAFLLMGRRRARGYASKAASESPEAHALYDPTNTVLAMLFATGIYALSLYALSTTVLPTLVVRHFYPIPSVERAHNASLYSLALPCLPLGWSIRELLYGPPTSADKLPLGLPVSTRTATKLRRALVLVTLVFLETYARTFTAIGGSTLTGAGIWASIWAATTLAASLALAYVGAAADPEVDGQLEEKVVGEKVVGKKTSASRKSPGKA</sequence>
<proteinExistence type="predicted"/>
<name>A0A6A6U821_9PEZI</name>
<evidence type="ECO:0000256" key="1">
    <source>
        <dbReference type="SAM" id="Phobius"/>
    </source>
</evidence>
<keyword evidence="3" id="KW-1185">Reference proteome</keyword>
<dbReference type="Proteomes" id="UP000799302">
    <property type="component" value="Unassembled WGS sequence"/>
</dbReference>
<keyword evidence="1" id="KW-0472">Membrane</keyword>
<evidence type="ECO:0000313" key="2">
    <source>
        <dbReference type="EMBL" id="KAF2668419.1"/>
    </source>
</evidence>
<dbReference type="AlphaFoldDB" id="A0A6A6U821"/>
<feature type="transmembrane region" description="Helical" evidence="1">
    <location>
        <begin position="283"/>
        <end position="304"/>
    </location>
</feature>
<feature type="transmembrane region" description="Helical" evidence="1">
    <location>
        <begin position="59"/>
        <end position="77"/>
    </location>
</feature>
<feature type="transmembrane region" description="Helical" evidence="1">
    <location>
        <begin position="194"/>
        <end position="216"/>
    </location>
</feature>